<dbReference type="EMBL" id="REGA01000001">
    <property type="protein sequence ID" value="RQG97677.1"/>
    <property type="molecule type" value="Genomic_DNA"/>
</dbReference>
<keyword evidence="3" id="KW-1185">Reference proteome</keyword>
<reference evidence="2 3" key="1">
    <citation type="submission" date="2018-10" db="EMBL/GenBank/DDBJ databases">
        <title>Natrarchaeobius chitinivorans gen. nov., sp. nov., and Natrarchaeobius haloalkaliphilus sp. nov., alkaliphilic, chitin-utilizing haloarchaea from hypersaline alkaline lakes.</title>
        <authorList>
            <person name="Sorokin D.Y."/>
            <person name="Elcheninov A.G."/>
            <person name="Kostrikina N.A."/>
            <person name="Bale N.J."/>
            <person name="Sinninghe Damste J.S."/>
            <person name="Khijniak T.V."/>
            <person name="Kublanov I.V."/>
            <person name="Toshchakov S.V."/>
        </authorList>
    </citation>
    <scope>NUCLEOTIDE SEQUENCE [LARGE SCALE GENOMIC DNA]</scope>
    <source>
        <strain evidence="2 3">AArcht4T</strain>
    </source>
</reference>
<keyword evidence="1" id="KW-1133">Transmembrane helix</keyword>
<proteinExistence type="predicted"/>
<gene>
    <name evidence="2" type="ORF">EA473_00170</name>
</gene>
<keyword evidence="1" id="KW-0472">Membrane</keyword>
<protein>
    <submittedName>
        <fullName evidence="2">Uncharacterized protein</fullName>
    </submittedName>
</protein>
<dbReference type="RefSeq" id="WP_124193654.1">
    <property type="nucleotide sequence ID" value="NZ_REGA01000001.1"/>
</dbReference>
<dbReference type="AlphaFoldDB" id="A0A3N6M688"/>
<dbReference type="InterPro" id="IPR058293">
    <property type="entry name" value="DUF7987"/>
</dbReference>
<organism evidence="2 3">
    <name type="scientific">Natrarchaeobius chitinivorans</name>
    <dbReference type="NCBI Taxonomy" id="1679083"/>
    <lineage>
        <taxon>Archaea</taxon>
        <taxon>Methanobacteriati</taxon>
        <taxon>Methanobacteriota</taxon>
        <taxon>Stenosarchaea group</taxon>
        <taxon>Halobacteria</taxon>
        <taxon>Halobacteriales</taxon>
        <taxon>Natrialbaceae</taxon>
        <taxon>Natrarchaeobius</taxon>
    </lineage>
</organism>
<dbReference type="Pfam" id="PF25949">
    <property type="entry name" value="DUF7987"/>
    <property type="match status" value="1"/>
</dbReference>
<evidence type="ECO:0000256" key="1">
    <source>
        <dbReference type="SAM" id="Phobius"/>
    </source>
</evidence>
<feature type="transmembrane region" description="Helical" evidence="1">
    <location>
        <begin position="34"/>
        <end position="53"/>
    </location>
</feature>
<comment type="caution">
    <text evidence="2">The sequence shown here is derived from an EMBL/GenBank/DDBJ whole genome shotgun (WGS) entry which is preliminary data.</text>
</comment>
<name>A0A3N6M688_NATCH</name>
<evidence type="ECO:0000313" key="3">
    <source>
        <dbReference type="Proteomes" id="UP000282323"/>
    </source>
</evidence>
<keyword evidence="1" id="KW-0812">Transmembrane</keyword>
<dbReference type="Proteomes" id="UP000282323">
    <property type="component" value="Unassembled WGS sequence"/>
</dbReference>
<feature type="transmembrane region" description="Helical" evidence="1">
    <location>
        <begin position="89"/>
        <end position="108"/>
    </location>
</feature>
<accession>A0A3N6M688</accession>
<evidence type="ECO:0000313" key="2">
    <source>
        <dbReference type="EMBL" id="RQG97677.1"/>
    </source>
</evidence>
<sequence>MVSRENRVLIGSLLLVWLVVTVIGLTGIGAESSVLAFVILAGIGIVLPQLYLAATDDDVPGRQRVRIAAVLALVIAMLGFPAATSSERLIIAGLVAALLLAVTGYEFAAGYRASAAER</sequence>
<feature type="transmembrane region" description="Helical" evidence="1">
    <location>
        <begin position="65"/>
        <end position="83"/>
    </location>
</feature>
<dbReference type="OrthoDB" id="201480at2157"/>